<dbReference type="KEGG" id="blq:L21SP5_03235"/>
<evidence type="ECO:0000313" key="1">
    <source>
        <dbReference type="EMBL" id="ALO16849.1"/>
    </source>
</evidence>
<dbReference type="RefSeq" id="WP_057954197.1">
    <property type="nucleotide sequence ID" value="NZ_CP013118.1"/>
</dbReference>
<keyword evidence="2" id="KW-1185">Reference proteome</keyword>
<gene>
    <name evidence="1" type="ORF">L21SP5_03235</name>
</gene>
<proteinExistence type="predicted"/>
<dbReference type="SUPFAM" id="SSF55961">
    <property type="entry name" value="Bet v1-like"/>
    <property type="match status" value="1"/>
</dbReference>
<dbReference type="EMBL" id="CP013118">
    <property type="protein sequence ID" value="ALO16849.1"/>
    <property type="molecule type" value="Genomic_DNA"/>
</dbReference>
<organism evidence="1 2">
    <name type="scientific">Salinivirga cyanobacteriivorans</name>
    <dbReference type="NCBI Taxonomy" id="1307839"/>
    <lineage>
        <taxon>Bacteria</taxon>
        <taxon>Pseudomonadati</taxon>
        <taxon>Bacteroidota</taxon>
        <taxon>Bacteroidia</taxon>
        <taxon>Bacteroidales</taxon>
        <taxon>Salinivirgaceae</taxon>
        <taxon>Salinivirga</taxon>
    </lineage>
</organism>
<dbReference type="OrthoDB" id="411301at2"/>
<dbReference type="InterPro" id="IPR023393">
    <property type="entry name" value="START-like_dom_sf"/>
</dbReference>
<dbReference type="Gene3D" id="3.30.530.20">
    <property type="match status" value="1"/>
</dbReference>
<dbReference type="CDD" id="cd07812">
    <property type="entry name" value="SRPBCC"/>
    <property type="match status" value="1"/>
</dbReference>
<evidence type="ECO:0000313" key="2">
    <source>
        <dbReference type="Proteomes" id="UP000064893"/>
    </source>
</evidence>
<reference evidence="1 2" key="1">
    <citation type="submission" date="2015-11" db="EMBL/GenBank/DDBJ databases">
        <title>Description and complete genome sequence of a novel strain predominating in hypersaline microbial mats and representing a new family of the Bacteriodetes phylum.</title>
        <authorList>
            <person name="Spring S."/>
            <person name="Bunk B."/>
            <person name="Sproer C."/>
            <person name="Klenk H.-P."/>
        </authorList>
    </citation>
    <scope>NUCLEOTIDE SEQUENCE [LARGE SCALE GENOMIC DNA]</scope>
    <source>
        <strain evidence="1 2">L21-Spi-D4</strain>
    </source>
</reference>
<accession>A0A0S2I3D7</accession>
<protein>
    <submittedName>
        <fullName evidence="1">Polyketide cyclase / dehydrase and lipid transport</fullName>
    </submittedName>
</protein>
<dbReference type="InterPro" id="IPR019587">
    <property type="entry name" value="Polyketide_cyclase/dehydratase"/>
</dbReference>
<dbReference type="STRING" id="1307839.L21SP5_03235"/>
<name>A0A0S2I3D7_9BACT</name>
<dbReference type="Proteomes" id="UP000064893">
    <property type="component" value="Chromosome"/>
</dbReference>
<sequence length="147" mass="17465">MKYTVAIEINLPRKDVVELFMNPDNYPKWMEGLETYEVLEGEHGKDGARSRYFFKTGKREITMIETILKNDLPERLEVNYKAKGVYNNVISQFEIIDDKSTRYISNQEFRFKGFMKMLGWFMPGAFKKQTYENLEAFKKFVESDPEN</sequence>
<dbReference type="AlphaFoldDB" id="A0A0S2I3D7"/>
<dbReference type="Pfam" id="PF10604">
    <property type="entry name" value="Polyketide_cyc2"/>
    <property type="match status" value="1"/>
</dbReference>